<dbReference type="GO" id="GO:0016301">
    <property type="term" value="F:kinase activity"/>
    <property type="evidence" value="ECO:0007669"/>
    <property type="project" value="UniProtKB-KW"/>
</dbReference>
<sequence>MTQNPDVGTGTPISLAGLRAGTDVGGYRLLRRLGAGGMGVVWEVADGEGNHVAMKILHPQIAADPMARRRLDREASVLARVKDSRVARILDIETGDGADGSGVTFVITELVDGPTLQHEVDYEGAYDLSTDARDLSDLAHGLVDSLSAVHAAGVIHRDLKPSNVMLGVQGPVLIDFGIAQVADDVRLTQTGQVTGTPGFIPPEMLDGDEPSPGVDWYACAGVLLFAVTGRAPFGSGPWQAVFRRVYAGTPELGALEEDCPALARAFVAALAPEAADRLSIEDLLRVLDDIADGGTGQDVVDEVLGSGDEASEADTDTGTFSAAYGIVSGQQPAAGPAGYGSGPSPSSASTGPRPGAPAGGYGSGPGAPSGGYGPAPGASSGGYGPGPGLLAGGYGSGQGAPSGGYGPAPGTSSGGYRPGPGGPAGAGQRPGAYGYLGTPAGGASGPSAASASAPVSASPSFQPEGGRPATPSTGVRAAAAPAAYAPGSGAGVHPVQPGPPRPAPRPAPTPAPMPAPSPAPARPAGAQPSAPSPVSSLPSWAREPRRHPVVILAVFALMVALAVLVPGWEIIVFAVVLVLAGTVGRAEDARRWHRLEAGRVSAGDNARMWAGTPWYLLRSLVAGVFALIPAVLVFGAVWILGARAVGADDSSPTILEDWHLYHRSGAVLYVAVALLALIAWLAPWGTPTRRGGARLVEAVLGDGGGPVIATAVLLAVALGLVILHMMGVLPPAWLSPFFSSKG</sequence>
<evidence type="ECO:0000256" key="3">
    <source>
        <dbReference type="ARBA" id="ARBA00022777"/>
    </source>
</evidence>
<feature type="domain" description="Protein kinase" evidence="8">
    <location>
        <begin position="27"/>
        <end position="291"/>
    </location>
</feature>
<feature type="compositionally biased region" description="Low complexity" evidence="6">
    <location>
        <begin position="522"/>
        <end position="539"/>
    </location>
</feature>
<keyword evidence="7" id="KW-1133">Transmembrane helix</keyword>
<keyword evidence="7" id="KW-0472">Membrane</keyword>
<feature type="binding site" evidence="5">
    <location>
        <position position="55"/>
    </location>
    <ligand>
        <name>ATP</name>
        <dbReference type="ChEBI" id="CHEBI:30616"/>
    </ligand>
</feature>
<feature type="transmembrane region" description="Helical" evidence="7">
    <location>
        <begin position="551"/>
        <end position="584"/>
    </location>
</feature>
<keyword evidence="1" id="KW-0808">Transferase</keyword>
<comment type="caution">
    <text evidence="9">The sequence shown here is derived from an EMBL/GenBank/DDBJ whole genome shotgun (WGS) entry which is preliminary data.</text>
</comment>
<dbReference type="SMART" id="SM00220">
    <property type="entry name" value="S_TKc"/>
    <property type="match status" value="1"/>
</dbReference>
<protein>
    <submittedName>
        <fullName evidence="9">Serine/threonine-protein kinase</fullName>
    </submittedName>
</protein>
<proteinExistence type="predicted"/>
<evidence type="ECO:0000256" key="4">
    <source>
        <dbReference type="ARBA" id="ARBA00022840"/>
    </source>
</evidence>
<accession>A0ABT4I7Q3</accession>
<organism evidence="9 10">
    <name type="scientific">Actinomyces israelii</name>
    <dbReference type="NCBI Taxonomy" id="1659"/>
    <lineage>
        <taxon>Bacteria</taxon>
        <taxon>Bacillati</taxon>
        <taxon>Actinomycetota</taxon>
        <taxon>Actinomycetes</taxon>
        <taxon>Actinomycetales</taxon>
        <taxon>Actinomycetaceae</taxon>
        <taxon>Actinomyces</taxon>
    </lineage>
</organism>
<keyword evidence="2 5" id="KW-0547">Nucleotide-binding</keyword>
<evidence type="ECO:0000313" key="10">
    <source>
        <dbReference type="Proteomes" id="UP001072034"/>
    </source>
</evidence>
<keyword evidence="7" id="KW-0812">Transmembrane</keyword>
<dbReference type="InterPro" id="IPR011009">
    <property type="entry name" value="Kinase-like_dom_sf"/>
</dbReference>
<evidence type="ECO:0000256" key="1">
    <source>
        <dbReference type="ARBA" id="ARBA00022679"/>
    </source>
</evidence>
<feature type="compositionally biased region" description="Pro residues" evidence="6">
    <location>
        <begin position="496"/>
        <end position="521"/>
    </location>
</feature>
<evidence type="ECO:0000313" key="9">
    <source>
        <dbReference type="EMBL" id="MCZ0857758.1"/>
    </source>
</evidence>
<name>A0ABT4I7Q3_9ACTO</name>
<evidence type="ECO:0000256" key="2">
    <source>
        <dbReference type="ARBA" id="ARBA00022741"/>
    </source>
</evidence>
<keyword evidence="10" id="KW-1185">Reference proteome</keyword>
<dbReference type="InterPro" id="IPR000719">
    <property type="entry name" value="Prot_kinase_dom"/>
</dbReference>
<dbReference type="CDD" id="cd14014">
    <property type="entry name" value="STKc_PknB_like"/>
    <property type="match status" value="1"/>
</dbReference>
<dbReference type="PANTHER" id="PTHR43289:SF34">
    <property type="entry name" value="SERINE_THREONINE-PROTEIN KINASE YBDM-RELATED"/>
    <property type="match status" value="1"/>
</dbReference>
<dbReference type="PANTHER" id="PTHR43289">
    <property type="entry name" value="MITOGEN-ACTIVATED PROTEIN KINASE KINASE KINASE 20-RELATED"/>
    <property type="match status" value="1"/>
</dbReference>
<feature type="region of interest" description="Disordered" evidence="6">
    <location>
        <begin position="332"/>
        <end position="373"/>
    </location>
</feature>
<keyword evidence="4 5" id="KW-0067">ATP-binding</keyword>
<dbReference type="PROSITE" id="PS50011">
    <property type="entry name" value="PROTEIN_KINASE_DOM"/>
    <property type="match status" value="1"/>
</dbReference>
<feature type="compositionally biased region" description="Low complexity" evidence="6">
    <location>
        <begin position="477"/>
        <end position="487"/>
    </location>
</feature>
<evidence type="ECO:0000256" key="6">
    <source>
        <dbReference type="SAM" id="MobiDB-lite"/>
    </source>
</evidence>
<feature type="compositionally biased region" description="Gly residues" evidence="6">
    <location>
        <begin position="357"/>
        <end position="373"/>
    </location>
</feature>
<dbReference type="InterPro" id="IPR017441">
    <property type="entry name" value="Protein_kinase_ATP_BS"/>
</dbReference>
<dbReference type="Gene3D" id="1.10.510.10">
    <property type="entry name" value="Transferase(Phosphotransferase) domain 1"/>
    <property type="match status" value="1"/>
</dbReference>
<dbReference type="SUPFAM" id="SSF56112">
    <property type="entry name" value="Protein kinase-like (PK-like)"/>
    <property type="match status" value="1"/>
</dbReference>
<evidence type="ECO:0000259" key="8">
    <source>
        <dbReference type="PROSITE" id="PS50011"/>
    </source>
</evidence>
<feature type="region of interest" description="Disordered" evidence="6">
    <location>
        <begin position="399"/>
        <end position="539"/>
    </location>
</feature>
<evidence type="ECO:0000256" key="5">
    <source>
        <dbReference type="PROSITE-ProRule" id="PRU10141"/>
    </source>
</evidence>
<dbReference type="InterPro" id="IPR008271">
    <property type="entry name" value="Ser/Thr_kinase_AS"/>
</dbReference>
<feature type="compositionally biased region" description="Low complexity" evidence="6">
    <location>
        <begin position="332"/>
        <end position="353"/>
    </location>
</feature>
<dbReference type="Proteomes" id="UP001072034">
    <property type="component" value="Unassembled WGS sequence"/>
</dbReference>
<evidence type="ECO:0000256" key="7">
    <source>
        <dbReference type="SAM" id="Phobius"/>
    </source>
</evidence>
<gene>
    <name evidence="9" type="ORF">OHJ16_06840</name>
</gene>
<keyword evidence="3 9" id="KW-0418">Kinase</keyword>
<dbReference type="Pfam" id="PF00069">
    <property type="entry name" value="Pkinase"/>
    <property type="match status" value="1"/>
</dbReference>
<feature type="transmembrane region" description="Helical" evidence="7">
    <location>
        <begin position="660"/>
        <end position="682"/>
    </location>
</feature>
<feature type="compositionally biased region" description="Low complexity" evidence="6">
    <location>
        <begin position="445"/>
        <end position="460"/>
    </location>
</feature>
<feature type="transmembrane region" description="Helical" evidence="7">
    <location>
        <begin position="615"/>
        <end position="640"/>
    </location>
</feature>
<dbReference type="PROSITE" id="PS00108">
    <property type="entry name" value="PROTEIN_KINASE_ST"/>
    <property type="match status" value="1"/>
</dbReference>
<dbReference type="PROSITE" id="PS00107">
    <property type="entry name" value="PROTEIN_KINASE_ATP"/>
    <property type="match status" value="1"/>
</dbReference>
<feature type="compositionally biased region" description="Gly residues" evidence="6">
    <location>
        <begin position="399"/>
        <end position="425"/>
    </location>
</feature>
<dbReference type="RefSeq" id="WP_268917287.1">
    <property type="nucleotide sequence ID" value="NZ_CP124548.1"/>
</dbReference>
<feature type="compositionally biased region" description="Low complexity" evidence="6">
    <location>
        <begin position="426"/>
        <end position="435"/>
    </location>
</feature>
<dbReference type="EMBL" id="JAPTMY010000012">
    <property type="protein sequence ID" value="MCZ0857758.1"/>
    <property type="molecule type" value="Genomic_DNA"/>
</dbReference>
<dbReference type="Gene3D" id="3.30.200.20">
    <property type="entry name" value="Phosphorylase Kinase, domain 1"/>
    <property type="match status" value="1"/>
</dbReference>
<feature type="transmembrane region" description="Helical" evidence="7">
    <location>
        <begin position="703"/>
        <end position="726"/>
    </location>
</feature>
<reference evidence="9" key="1">
    <citation type="submission" date="2022-10" db="EMBL/GenBank/DDBJ databases">
        <title>Genome sequence of Actinomyces israelii ATCC 10048.</title>
        <authorList>
            <person name="Watt R.M."/>
            <person name="Tong W.M."/>
        </authorList>
    </citation>
    <scope>NUCLEOTIDE SEQUENCE</scope>
    <source>
        <strain evidence="9">ATCC 10048</strain>
    </source>
</reference>